<dbReference type="EMBL" id="CP019477">
    <property type="protein sequence ID" value="UQC84248.1"/>
    <property type="molecule type" value="Genomic_DNA"/>
</dbReference>
<proteinExistence type="predicted"/>
<dbReference type="KEGG" id="clup:CLUP02_09744"/>
<gene>
    <name evidence="1" type="ORF">CLUP02_09744</name>
</gene>
<dbReference type="RefSeq" id="XP_049145866.1">
    <property type="nucleotide sequence ID" value="XM_049288722.1"/>
</dbReference>
<organism evidence="1 2">
    <name type="scientific">Colletotrichum lupini</name>
    <dbReference type="NCBI Taxonomy" id="145971"/>
    <lineage>
        <taxon>Eukaryota</taxon>
        <taxon>Fungi</taxon>
        <taxon>Dikarya</taxon>
        <taxon>Ascomycota</taxon>
        <taxon>Pezizomycotina</taxon>
        <taxon>Sordariomycetes</taxon>
        <taxon>Hypocreomycetidae</taxon>
        <taxon>Glomerellales</taxon>
        <taxon>Glomerellaceae</taxon>
        <taxon>Colletotrichum</taxon>
        <taxon>Colletotrichum acutatum species complex</taxon>
    </lineage>
</organism>
<evidence type="ECO:0000313" key="1">
    <source>
        <dbReference type="EMBL" id="UQC84248.1"/>
    </source>
</evidence>
<keyword evidence="2" id="KW-1185">Reference proteome</keyword>
<sequence>MNFKPRLSHGLIVDATDYTCTQYQNSGDTDFPTYHSFRLIGLTTFGFVLPLHLSRRRQGATVNRSPFVVFPLYGTEVTALWNEPFPTLVDSTKRQPRRLEI</sequence>
<name>A0A9Q8WHW4_9PEZI</name>
<dbReference type="Proteomes" id="UP000830671">
    <property type="component" value="Chromosome 5"/>
</dbReference>
<reference evidence="1" key="1">
    <citation type="journal article" date="2021" name="Mol. Plant Microbe Interact.">
        <title>Complete Genome Sequence of the Plant-Pathogenic Fungus Colletotrichum lupini.</title>
        <authorList>
            <person name="Baroncelli R."/>
            <person name="Pensec F."/>
            <person name="Da Lio D."/>
            <person name="Boufleur T."/>
            <person name="Vicente I."/>
            <person name="Sarrocco S."/>
            <person name="Picot A."/>
            <person name="Baraldi E."/>
            <person name="Sukno S."/>
            <person name="Thon M."/>
            <person name="Le Floch G."/>
        </authorList>
    </citation>
    <scope>NUCLEOTIDE SEQUENCE</scope>
    <source>
        <strain evidence="1">IMI 504893</strain>
    </source>
</reference>
<dbReference type="AlphaFoldDB" id="A0A9Q8WHW4"/>
<evidence type="ECO:0000313" key="2">
    <source>
        <dbReference type="Proteomes" id="UP000830671"/>
    </source>
</evidence>
<protein>
    <submittedName>
        <fullName evidence="1">Uncharacterized protein</fullName>
    </submittedName>
</protein>
<dbReference type="GeneID" id="73343732"/>
<accession>A0A9Q8WHW4</accession>